<dbReference type="PANTHER" id="PTHR11203">
    <property type="entry name" value="CLEAVAGE AND POLYADENYLATION SPECIFICITY FACTOR FAMILY MEMBER"/>
    <property type="match status" value="1"/>
</dbReference>
<evidence type="ECO:0000256" key="10">
    <source>
        <dbReference type="ARBA" id="ARBA00023242"/>
    </source>
</evidence>
<comment type="cofactor">
    <cofactor evidence="1">
        <name>Zn(2+)</name>
        <dbReference type="ChEBI" id="CHEBI:29105"/>
    </cofactor>
</comment>
<comment type="subcellular location">
    <subcellularLocation>
        <location evidence="3">Cytoplasm</location>
    </subcellularLocation>
    <subcellularLocation>
        <location evidence="2">Nucleus</location>
    </subcellularLocation>
</comment>
<dbReference type="AlphaFoldDB" id="A0A7R9QMQ8"/>
<evidence type="ECO:0000256" key="2">
    <source>
        <dbReference type="ARBA" id="ARBA00004123"/>
    </source>
</evidence>
<accession>A0A7R9QMQ8</accession>
<dbReference type="PANTHER" id="PTHR11203:SF37">
    <property type="entry name" value="INTEGRATOR COMPLEX SUBUNIT 11"/>
    <property type="match status" value="1"/>
</dbReference>
<dbReference type="InterPro" id="IPR036866">
    <property type="entry name" value="RibonucZ/Hydroxyglut_hydro"/>
</dbReference>
<dbReference type="GO" id="GO:0016787">
    <property type="term" value="F:hydrolase activity"/>
    <property type="evidence" value="ECO:0007669"/>
    <property type="project" value="UniProtKB-KW"/>
</dbReference>
<keyword evidence="8" id="KW-0378">Hydrolase</keyword>
<keyword evidence="14" id="KW-1185">Reference proteome</keyword>
<dbReference type="Gene3D" id="3.40.50.10890">
    <property type="match status" value="1"/>
</dbReference>
<dbReference type="GO" id="GO:0005737">
    <property type="term" value="C:cytoplasm"/>
    <property type="evidence" value="ECO:0007669"/>
    <property type="project" value="UniProtKB-SubCell"/>
</dbReference>
<name>A0A7R9QMQ8_9ACAR</name>
<dbReference type="Pfam" id="PF16661">
    <property type="entry name" value="Lactamase_B_6"/>
    <property type="match status" value="1"/>
</dbReference>
<keyword evidence="9" id="KW-0862">Zinc</keyword>
<dbReference type="GO" id="GO:0005634">
    <property type="term" value="C:nucleus"/>
    <property type="evidence" value="ECO:0007669"/>
    <property type="project" value="UniProtKB-SubCell"/>
</dbReference>
<organism evidence="13">
    <name type="scientific">Oppiella nova</name>
    <dbReference type="NCBI Taxonomy" id="334625"/>
    <lineage>
        <taxon>Eukaryota</taxon>
        <taxon>Metazoa</taxon>
        <taxon>Ecdysozoa</taxon>
        <taxon>Arthropoda</taxon>
        <taxon>Chelicerata</taxon>
        <taxon>Arachnida</taxon>
        <taxon>Acari</taxon>
        <taxon>Acariformes</taxon>
        <taxon>Sarcoptiformes</taxon>
        <taxon>Oribatida</taxon>
        <taxon>Brachypylina</taxon>
        <taxon>Oppioidea</taxon>
        <taxon>Oppiidae</taxon>
        <taxon>Oppiella</taxon>
    </lineage>
</organism>
<dbReference type="InterPro" id="IPR022712">
    <property type="entry name" value="Beta_Casp"/>
</dbReference>
<evidence type="ECO:0000313" key="14">
    <source>
        <dbReference type="Proteomes" id="UP000728032"/>
    </source>
</evidence>
<dbReference type="CDD" id="cd16291">
    <property type="entry name" value="INTS11-like_MBL-fold"/>
    <property type="match status" value="1"/>
</dbReference>
<evidence type="ECO:0000259" key="11">
    <source>
        <dbReference type="SMART" id="SM00849"/>
    </source>
</evidence>
<dbReference type="SUPFAM" id="SSF56281">
    <property type="entry name" value="Metallo-hydrolase/oxidoreductase"/>
    <property type="match status" value="1"/>
</dbReference>
<dbReference type="Pfam" id="PF10996">
    <property type="entry name" value="Beta-Casp"/>
    <property type="match status" value="1"/>
</dbReference>
<feature type="domain" description="Metallo-beta-lactamase" evidence="11">
    <location>
        <begin position="16"/>
        <end position="210"/>
    </location>
</feature>
<dbReference type="GO" id="GO:0016180">
    <property type="term" value="P:snRNA processing"/>
    <property type="evidence" value="ECO:0007669"/>
    <property type="project" value="TreeGrafter"/>
</dbReference>
<dbReference type="Gene3D" id="3.60.15.10">
    <property type="entry name" value="Ribonuclease Z/Hydroxyacylglutathione hydrolase-like"/>
    <property type="match status" value="1"/>
</dbReference>
<dbReference type="GO" id="GO:0046872">
    <property type="term" value="F:metal ion binding"/>
    <property type="evidence" value="ECO:0007669"/>
    <property type="project" value="UniProtKB-KW"/>
</dbReference>
<dbReference type="Pfam" id="PF07521">
    <property type="entry name" value="RMMBL"/>
    <property type="match status" value="1"/>
</dbReference>
<keyword evidence="6" id="KW-0963">Cytoplasm</keyword>
<dbReference type="SMART" id="SM00849">
    <property type="entry name" value="Lactamase_B"/>
    <property type="match status" value="1"/>
</dbReference>
<reference evidence="13" key="1">
    <citation type="submission" date="2020-11" db="EMBL/GenBank/DDBJ databases">
        <authorList>
            <person name="Tran Van P."/>
        </authorList>
    </citation>
    <scope>NUCLEOTIDE SEQUENCE</scope>
</reference>
<comment type="similarity">
    <text evidence="4">Belongs to the metallo-beta-lactamase superfamily. RNA-metabolizing metallo-beta-lactamase-like family. INTS11 subfamily.</text>
</comment>
<evidence type="ECO:0000256" key="1">
    <source>
        <dbReference type="ARBA" id="ARBA00001947"/>
    </source>
</evidence>
<dbReference type="FunFam" id="3.40.50.10890:FF:000002">
    <property type="entry name" value="Integrator complex subunit 11"/>
    <property type="match status" value="1"/>
</dbReference>
<dbReference type="FunFam" id="3.60.15.10:FF:000028">
    <property type="entry name" value="Integrator complex subunit 11 isoform X3"/>
    <property type="match status" value="1"/>
</dbReference>
<dbReference type="GO" id="GO:0004521">
    <property type="term" value="F:RNA endonuclease activity"/>
    <property type="evidence" value="ECO:0007669"/>
    <property type="project" value="TreeGrafter"/>
</dbReference>
<keyword evidence="10" id="KW-0539">Nucleus</keyword>
<dbReference type="EMBL" id="OC919326">
    <property type="protein sequence ID" value="CAD7651132.1"/>
    <property type="molecule type" value="Genomic_DNA"/>
</dbReference>
<protein>
    <recommendedName>
        <fullName evidence="5">Integrator complex subunit 11</fullName>
    </recommendedName>
</protein>
<dbReference type="InterPro" id="IPR041897">
    <property type="entry name" value="INTS11-like_MBL-fold"/>
</dbReference>
<sequence>MPDIRVTPLGAGQDVGRSCVLVTIGSKNVMFDCGMHMGFNDERRFPDLSYITREGPLNEFLDCVIITHFHLDHCGALPYMSEMVGFGGPIYMTHPTKAICPILLEDYRKITVDKKGETNFFTSQMIKDCMKKVVAVNLHETVRVDDQLEIKCYYAGHVLGAAMFHIRVGQQSVVYTGDYNMTPDRHLGSAWIDKCRPDLLITESTYATTIRDSKRCRERDFLMKVHECIEKGGKVLIPVFALGRAQELCILLETYWERMNLKCPIYFAIGLTEKATNYYKLFITWTNQKIKKTFVQKNMFDFKYIKPFDRSYSDNPGPMVVFATPGMLHAGLSLHLFKKWAPNENNMVIMPGFCVQGTVGHKILNGAKKVEFENKQSIDVKMSVQYMSFSAHADAKGIMTLIQQSEPKNVLLVHGEAAKMEFLHKKIKQEFEIECYMPANGETVTIGTKVSIPVDVEIDLLKRSLNSSSDSSDPKRPKLLHGTLMMTNTGTGPQFRLVDPNKAMQELGIKPHVIQFTSTVKLKASNSTPQKITEFVFQKLKNKLSDQHDIKLASDCSIIASTAMIRVNKGSDNDLKEVYISWSDHEEALGSYLINFIQGLQRSLDT</sequence>
<dbReference type="EMBL" id="CAJPVJ010004501">
    <property type="protein sequence ID" value="CAG2168671.1"/>
    <property type="molecule type" value="Genomic_DNA"/>
</dbReference>
<evidence type="ECO:0000256" key="9">
    <source>
        <dbReference type="ARBA" id="ARBA00022833"/>
    </source>
</evidence>
<evidence type="ECO:0000313" key="13">
    <source>
        <dbReference type="EMBL" id="CAD7651132.1"/>
    </source>
</evidence>
<dbReference type="InterPro" id="IPR050698">
    <property type="entry name" value="MBL"/>
</dbReference>
<dbReference type="InterPro" id="IPR011108">
    <property type="entry name" value="RMMBL"/>
</dbReference>
<evidence type="ECO:0000256" key="6">
    <source>
        <dbReference type="ARBA" id="ARBA00022490"/>
    </source>
</evidence>
<evidence type="ECO:0000256" key="7">
    <source>
        <dbReference type="ARBA" id="ARBA00022723"/>
    </source>
</evidence>
<gene>
    <name evidence="13" type="ORF">ONB1V03_LOCUS8158</name>
</gene>
<feature type="domain" description="Beta-Casp" evidence="12">
    <location>
        <begin position="245"/>
        <end position="363"/>
    </location>
</feature>
<dbReference type="Proteomes" id="UP000728032">
    <property type="component" value="Unassembled WGS sequence"/>
</dbReference>
<keyword evidence="7" id="KW-0479">Metal-binding</keyword>
<dbReference type="GO" id="GO:0031123">
    <property type="term" value="P:RNA 3'-end processing"/>
    <property type="evidence" value="ECO:0007669"/>
    <property type="project" value="UniProtKB-ARBA"/>
</dbReference>
<evidence type="ECO:0000259" key="12">
    <source>
        <dbReference type="SMART" id="SM01027"/>
    </source>
</evidence>
<dbReference type="InterPro" id="IPR001279">
    <property type="entry name" value="Metallo-B-lactamas"/>
</dbReference>
<evidence type="ECO:0000256" key="3">
    <source>
        <dbReference type="ARBA" id="ARBA00004496"/>
    </source>
</evidence>
<evidence type="ECO:0000256" key="4">
    <source>
        <dbReference type="ARBA" id="ARBA00007093"/>
    </source>
</evidence>
<dbReference type="SMART" id="SM01027">
    <property type="entry name" value="Beta-Casp"/>
    <property type="match status" value="1"/>
</dbReference>
<dbReference type="InterPro" id="IPR048662">
    <property type="entry name" value="IntS11_C"/>
</dbReference>
<proteinExistence type="inferred from homology"/>
<dbReference type="Pfam" id="PF21386">
    <property type="entry name" value="IntS11_C"/>
    <property type="match status" value="1"/>
</dbReference>
<evidence type="ECO:0000256" key="8">
    <source>
        <dbReference type="ARBA" id="ARBA00022801"/>
    </source>
</evidence>
<dbReference type="OrthoDB" id="10249535at2759"/>
<evidence type="ECO:0000256" key="5">
    <source>
        <dbReference type="ARBA" id="ARBA00016810"/>
    </source>
</evidence>